<dbReference type="PATRIC" id="fig|1397.4.peg.2875"/>
<dbReference type="Proteomes" id="UP000036045">
    <property type="component" value="Unassembled WGS sequence"/>
</dbReference>
<gene>
    <name evidence="1" type="ORF">ABW02_20570</name>
</gene>
<dbReference type="EMBL" id="LDPH01000028">
    <property type="protein sequence ID" value="KLV22880.1"/>
    <property type="molecule type" value="Genomic_DNA"/>
</dbReference>
<protein>
    <submittedName>
        <fullName evidence="1">Uncharacterized protein</fullName>
    </submittedName>
</protein>
<keyword evidence="2" id="KW-1185">Reference proteome</keyword>
<name>A0A0J1L1L4_NIACI</name>
<reference evidence="1 2" key="1">
    <citation type="submission" date="2015-05" db="EMBL/GenBank/DDBJ databases">
        <title>Whole genome sequence and identification of bacterial endophytes from Costus igneus.</title>
        <authorList>
            <person name="Lee Y.P."/>
            <person name="Gan H.M."/>
            <person name="Eng W."/>
            <person name="Wheatley M.S."/>
            <person name="Caraballo A."/>
            <person name="Polter S."/>
            <person name="Savka M.A."/>
            <person name="Hudson A.O."/>
        </authorList>
    </citation>
    <scope>NUCLEOTIDE SEQUENCE [LARGE SCALE GENOMIC DNA]</scope>
    <source>
        <strain evidence="1 2">RIT379</strain>
    </source>
</reference>
<comment type="caution">
    <text evidence="1">The sequence shown here is derived from an EMBL/GenBank/DDBJ whole genome shotgun (WGS) entry which is preliminary data.</text>
</comment>
<evidence type="ECO:0000313" key="1">
    <source>
        <dbReference type="EMBL" id="KLV22880.1"/>
    </source>
</evidence>
<organism evidence="1 2">
    <name type="scientific">Niallia circulans</name>
    <name type="common">Bacillus circulans</name>
    <dbReference type="NCBI Taxonomy" id="1397"/>
    <lineage>
        <taxon>Bacteria</taxon>
        <taxon>Bacillati</taxon>
        <taxon>Bacillota</taxon>
        <taxon>Bacilli</taxon>
        <taxon>Bacillales</taxon>
        <taxon>Bacillaceae</taxon>
        <taxon>Niallia</taxon>
    </lineage>
</organism>
<accession>A0A0J1L1L4</accession>
<dbReference type="AlphaFoldDB" id="A0A0J1L1L4"/>
<evidence type="ECO:0000313" key="2">
    <source>
        <dbReference type="Proteomes" id="UP000036045"/>
    </source>
</evidence>
<proteinExistence type="predicted"/>
<sequence>MLKIKPIRNYNVMGHEILLHKGENMNIETFKFPYFKYKDRYIEYCGYQYNQYWFLIHNSKRSEVVSISNDICSSFDTAMSYLTKMYFDKK</sequence>